<dbReference type="InterPro" id="IPR036821">
    <property type="entry name" value="Peptide_deformylase_sf"/>
</dbReference>
<keyword evidence="2" id="KW-0648">Protein biosynthesis</keyword>
<comment type="catalytic activity">
    <reaction evidence="2">
        <text>N-terminal N-formyl-L-methionyl-[peptide] + H2O = N-terminal L-methionyl-[peptide] + formate</text>
        <dbReference type="Rhea" id="RHEA:24420"/>
        <dbReference type="Rhea" id="RHEA-COMP:10639"/>
        <dbReference type="Rhea" id="RHEA-COMP:10640"/>
        <dbReference type="ChEBI" id="CHEBI:15377"/>
        <dbReference type="ChEBI" id="CHEBI:15740"/>
        <dbReference type="ChEBI" id="CHEBI:49298"/>
        <dbReference type="ChEBI" id="CHEBI:64731"/>
        <dbReference type="EC" id="3.5.1.88"/>
    </reaction>
</comment>
<gene>
    <name evidence="2" type="primary">def</name>
    <name evidence="3" type="ORF">ACFQ5P_05250</name>
</gene>
<dbReference type="PANTHER" id="PTHR10458:SF22">
    <property type="entry name" value="PEPTIDE DEFORMYLASE"/>
    <property type="match status" value="1"/>
</dbReference>
<reference evidence="4" key="1">
    <citation type="journal article" date="2019" name="Int. J. Syst. Evol. Microbiol.">
        <title>The Global Catalogue of Microorganisms (GCM) 10K type strain sequencing project: providing services to taxonomists for standard genome sequencing and annotation.</title>
        <authorList>
            <consortium name="The Broad Institute Genomics Platform"/>
            <consortium name="The Broad Institute Genome Sequencing Center for Infectious Disease"/>
            <person name="Wu L."/>
            <person name="Ma J."/>
        </authorList>
    </citation>
    <scope>NUCLEOTIDE SEQUENCE [LARGE SCALE GENOMIC DNA]</scope>
    <source>
        <strain evidence="4">CCM 8875</strain>
    </source>
</reference>
<comment type="similarity">
    <text evidence="1 2">Belongs to the polypeptide deformylase family.</text>
</comment>
<proteinExistence type="inferred from homology"/>
<dbReference type="InterPro" id="IPR023635">
    <property type="entry name" value="Peptide_deformylase"/>
</dbReference>
<dbReference type="Proteomes" id="UP001597302">
    <property type="component" value="Unassembled WGS sequence"/>
</dbReference>
<keyword evidence="2" id="KW-0408">Iron</keyword>
<name>A0ABW4DVP0_9RHOB</name>
<feature type="active site" evidence="2">
    <location>
        <position position="159"/>
    </location>
</feature>
<dbReference type="Pfam" id="PF01327">
    <property type="entry name" value="Pep_deformylase"/>
    <property type="match status" value="1"/>
</dbReference>
<keyword evidence="2" id="KW-0479">Metal-binding</keyword>
<dbReference type="PIRSF" id="PIRSF004749">
    <property type="entry name" value="Pep_def"/>
    <property type="match status" value="1"/>
</dbReference>
<sequence length="171" mass="18610">MPDRPDASAWVRPVLTGPLAGGVVRDLVLWPDARLRQRCEPAGFLSGPELRQLAADLLATMYDAGGRGLAAPQIGVMRRIFVMDAGWKRGAPEPMVMADPEILVRSPETATLTEACLSIPDRPVEVTRPVAIGLSWYDLDGLHQLQQMDGEAGRIAQHEADHLDGRLIVTD</sequence>
<evidence type="ECO:0000313" key="3">
    <source>
        <dbReference type="EMBL" id="MFD1480694.1"/>
    </source>
</evidence>
<feature type="binding site" evidence="2">
    <location>
        <position position="116"/>
    </location>
    <ligand>
        <name>Fe cation</name>
        <dbReference type="ChEBI" id="CHEBI:24875"/>
    </ligand>
</feature>
<dbReference type="Gene3D" id="3.90.45.10">
    <property type="entry name" value="Peptide deformylase"/>
    <property type="match status" value="1"/>
</dbReference>
<dbReference type="PANTHER" id="PTHR10458">
    <property type="entry name" value="PEPTIDE DEFORMYLASE"/>
    <property type="match status" value="1"/>
</dbReference>
<dbReference type="HAMAP" id="MF_00163">
    <property type="entry name" value="Pep_deformylase"/>
    <property type="match status" value="1"/>
</dbReference>
<evidence type="ECO:0000313" key="4">
    <source>
        <dbReference type="Proteomes" id="UP001597302"/>
    </source>
</evidence>
<keyword evidence="2" id="KW-0378">Hydrolase</keyword>
<dbReference type="EMBL" id="JBHTOQ010000004">
    <property type="protein sequence ID" value="MFD1480694.1"/>
    <property type="molecule type" value="Genomic_DNA"/>
</dbReference>
<protein>
    <recommendedName>
        <fullName evidence="2">Peptide deformylase</fullName>
        <shortName evidence="2">PDF</shortName>
        <ecNumber evidence="2">3.5.1.88</ecNumber>
    </recommendedName>
    <alternativeName>
        <fullName evidence="2">Polypeptide deformylase</fullName>
    </alternativeName>
</protein>
<dbReference type="SUPFAM" id="SSF56420">
    <property type="entry name" value="Peptide deformylase"/>
    <property type="match status" value="1"/>
</dbReference>
<comment type="function">
    <text evidence="2">Removes the formyl group from the N-terminal Met of newly synthesized proteins. Requires at least a dipeptide for an efficient rate of reaction. N-terminal L-methionine is a prerequisite for activity but the enzyme has broad specificity at other positions.</text>
</comment>
<comment type="cofactor">
    <cofactor evidence="2">
        <name>Fe(2+)</name>
        <dbReference type="ChEBI" id="CHEBI:29033"/>
    </cofactor>
    <text evidence="2">Binds 1 Fe(2+) ion.</text>
</comment>
<feature type="binding site" evidence="2">
    <location>
        <position position="162"/>
    </location>
    <ligand>
        <name>Fe cation</name>
        <dbReference type="ChEBI" id="CHEBI:24875"/>
    </ligand>
</feature>
<comment type="caution">
    <text evidence="3">The sequence shown here is derived from an EMBL/GenBank/DDBJ whole genome shotgun (WGS) entry which is preliminary data.</text>
</comment>
<organism evidence="3 4">
    <name type="scientific">Paracoccus nototheniae</name>
    <dbReference type="NCBI Taxonomy" id="2489002"/>
    <lineage>
        <taxon>Bacteria</taxon>
        <taxon>Pseudomonadati</taxon>
        <taxon>Pseudomonadota</taxon>
        <taxon>Alphaproteobacteria</taxon>
        <taxon>Rhodobacterales</taxon>
        <taxon>Paracoccaceae</taxon>
        <taxon>Paracoccus</taxon>
    </lineage>
</organism>
<keyword evidence="4" id="KW-1185">Reference proteome</keyword>
<dbReference type="RefSeq" id="WP_131577218.1">
    <property type="nucleotide sequence ID" value="NZ_CBCSAJ010000067.1"/>
</dbReference>
<feature type="binding site" evidence="2">
    <location>
        <position position="158"/>
    </location>
    <ligand>
        <name>Fe cation</name>
        <dbReference type="ChEBI" id="CHEBI:24875"/>
    </ligand>
</feature>
<dbReference type="CDD" id="cd00487">
    <property type="entry name" value="Pep_deformylase"/>
    <property type="match status" value="1"/>
</dbReference>
<dbReference type="EC" id="3.5.1.88" evidence="2"/>
<evidence type="ECO:0000256" key="2">
    <source>
        <dbReference type="HAMAP-Rule" id="MF_00163"/>
    </source>
</evidence>
<evidence type="ECO:0000256" key="1">
    <source>
        <dbReference type="ARBA" id="ARBA00010759"/>
    </source>
</evidence>
<accession>A0ABW4DVP0</accession>
<dbReference type="PRINTS" id="PR01576">
    <property type="entry name" value="PDEFORMYLASE"/>
</dbReference>